<sequence length="97" mass="10668">MSWNALRPLLLLHFHAGVLIGPVLLVAAVTGLLCTVTPQSRRWCVPPGTARDPRRRTRGPVGPGGRRAQGGSWTEAVVRTRSRLTPSRQPASRRSRR</sequence>
<accession>A0AB39LXG0</accession>
<gene>
    <name evidence="2" type="ORF">AB5J57_29935</name>
</gene>
<proteinExistence type="predicted"/>
<dbReference type="AlphaFoldDB" id="A0AB39LXG0"/>
<organism evidence="2">
    <name type="scientific">Streptomyces sp. R02</name>
    <dbReference type="NCBI Taxonomy" id="3238623"/>
    <lineage>
        <taxon>Bacteria</taxon>
        <taxon>Bacillati</taxon>
        <taxon>Actinomycetota</taxon>
        <taxon>Actinomycetes</taxon>
        <taxon>Kitasatosporales</taxon>
        <taxon>Streptomycetaceae</taxon>
        <taxon>Streptomyces</taxon>
    </lineage>
</organism>
<dbReference type="InterPro" id="IPR005625">
    <property type="entry name" value="PepSY-ass_TM"/>
</dbReference>
<name>A0AB39LXG0_9ACTN</name>
<evidence type="ECO:0000313" key="2">
    <source>
        <dbReference type="EMBL" id="XDP97483.1"/>
    </source>
</evidence>
<dbReference type="Pfam" id="PF03929">
    <property type="entry name" value="PepSY_TM"/>
    <property type="match status" value="1"/>
</dbReference>
<reference evidence="2" key="1">
    <citation type="submission" date="2024-07" db="EMBL/GenBank/DDBJ databases">
        <authorList>
            <person name="Yu S.T."/>
        </authorList>
    </citation>
    <scope>NUCLEOTIDE SEQUENCE</scope>
    <source>
        <strain evidence="2">R02</strain>
    </source>
</reference>
<dbReference type="RefSeq" id="WP_369160507.1">
    <property type="nucleotide sequence ID" value="NZ_CP163429.1"/>
</dbReference>
<feature type="region of interest" description="Disordered" evidence="1">
    <location>
        <begin position="45"/>
        <end position="97"/>
    </location>
</feature>
<protein>
    <submittedName>
        <fullName evidence="2">PepSY domain-containing protein</fullName>
    </submittedName>
</protein>
<evidence type="ECO:0000256" key="1">
    <source>
        <dbReference type="SAM" id="MobiDB-lite"/>
    </source>
</evidence>
<dbReference type="EMBL" id="CP163429">
    <property type="protein sequence ID" value="XDP97483.1"/>
    <property type="molecule type" value="Genomic_DNA"/>
</dbReference>